<comment type="caution">
    <text evidence="4">The sequence shown here is derived from an EMBL/GenBank/DDBJ whole genome shotgun (WGS) entry which is preliminary data.</text>
</comment>
<dbReference type="Proteomes" id="UP000308365">
    <property type="component" value="Unassembled WGS sequence"/>
</dbReference>
<organism evidence="4 5">
    <name type="scientific">Monodon monoceros</name>
    <name type="common">Narwhal</name>
    <name type="synonym">Ceratodon monodon</name>
    <dbReference type="NCBI Taxonomy" id="40151"/>
    <lineage>
        <taxon>Eukaryota</taxon>
        <taxon>Metazoa</taxon>
        <taxon>Chordata</taxon>
        <taxon>Craniata</taxon>
        <taxon>Vertebrata</taxon>
        <taxon>Euteleostomi</taxon>
        <taxon>Mammalia</taxon>
        <taxon>Eutheria</taxon>
        <taxon>Laurasiatheria</taxon>
        <taxon>Artiodactyla</taxon>
        <taxon>Whippomorpha</taxon>
        <taxon>Cetacea</taxon>
        <taxon>Odontoceti</taxon>
        <taxon>Monodontidae</taxon>
        <taxon>Monodon</taxon>
    </lineage>
</organism>
<dbReference type="GO" id="GO:0006412">
    <property type="term" value="P:translation"/>
    <property type="evidence" value="ECO:0007669"/>
    <property type="project" value="InterPro"/>
</dbReference>
<dbReference type="GO" id="GO:0015934">
    <property type="term" value="C:large ribosomal subunit"/>
    <property type="evidence" value="ECO:0007669"/>
    <property type="project" value="InterPro"/>
</dbReference>
<comment type="similarity">
    <text evidence="1">Belongs to the universal ribosomal protein uL24 family.</text>
</comment>
<dbReference type="InterPro" id="IPR005756">
    <property type="entry name" value="Ribosomal_uL24_euk/arc"/>
</dbReference>
<dbReference type="GO" id="GO:0031090">
    <property type="term" value="C:organelle membrane"/>
    <property type="evidence" value="ECO:0007669"/>
    <property type="project" value="UniProtKB-ARBA"/>
</dbReference>
<proteinExistence type="inferred from homology"/>
<reference evidence="5" key="1">
    <citation type="journal article" date="2019" name="IScience">
        <title>Narwhal Genome Reveals Long-Term Low Genetic Diversity despite Current Large Abundance Size.</title>
        <authorList>
            <person name="Westbury M.V."/>
            <person name="Petersen B."/>
            <person name="Garde E."/>
            <person name="Heide-Jorgensen M.P."/>
            <person name="Lorenzen E.D."/>
        </authorList>
    </citation>
    <scope>NUCLEOTIDE SEQUENCE [LARGE SCALE GENOMIC DNA]</scope>
</reference>
<dbReference type="PANTHER" id="PTHR11143">
    <property type="entry name" value="60S RIBOSOMAL PROTEIN L26 FAMILY MEMBER"/>
    <property type="match status" value="1"/>
</dbReference>
<dbReference type="GO" id="GO:0003735">
    <property type="term" value="F:structural constituent of ribosome"/>
    <property type="evidence" value="ECO:0007669"/>
    <property type="project" value="InterPro"/>
</dbReference>
<dbReference type="Gene3D" id="2.30.30.30">
    <property type="match status" value="1"/>
</dbReference>
<dbReference type="SUPFAM" id="SSF50104">
    <property type="entry name" value="Translation proteins SH3-like domain"/>
    <property type="match status" value="1"/>
</dbReference>
<name>A0A4U1EW51_MONMO</name>
<evidence type="ECO:0000313" key="4">
    <source>
        <dbReference type="EMBL" id="TKC41021.1"/>
    </source>
</evidence>
<keyword evidence="3" id="KW-0687">Ribonucleoprotein</keyword>
<sequence length="96" mass="10979">MSAWLSEEMQQKYNVWSIRLCKDDELQVAQEHYIGQQIGNAVQVHRKKYIIYIKTAANQCRILSKTAQAVTSNLPNPISISKAIPKRAAKCMEKET</sequence>
<gene>
    <name evidence="4" type="ORF">EI555_002411</name>
</gene>
<dbReference type="InterPro" id="IPR014722">
    <property type="entry name" value="Rib_uL2_dom2"/>
</dbReference>
<dbReference type="EMBL" id="RWIC01000685">
    <property type="protein sequence ID" value="TKC41021.1"/>
    <property type="molecule type" value="Genomic_DNA"/>
</dbReference>
<protein>
    <submittedName>
        <fullName evidence="4">Uncharacterized protein</fullName>
    </submittedName>
</protein>
<accession>A0A4U1EW51</accession>
<keyword evidence="2" id="KW-0689">Ribosomal protein</keyword>
<evidence type="ECO:0000313" key="5">
    <source>
        <dbReference type="Proteomes" id="UP000308365"/>
    </source>
</evidence>
<dbReference type="InterPro" id="IPR008991">
    <property type="entry name" value="Translation_prot_SH3-like_sf"/>
</dbReference>
<evidence type="ECO:0000256" key="3">
    <source>
        <dbReference type="ARBA" id="ARBA00023274"/>
    </source>
</evidence>
<evidence type="ECO:0000256" key="2">
    <source>
        <dbReference type="ARBA" id="ARBA00022980"/>
    </source>
</evidence>
<evidence type="ECO:0000256" key="1">
    <source>
        <dbReference type="ARBA" id="ARBA00010618"/>
    </source>
</evidence>
<dbReference type="AlphaFoldDB" id="A0A4U1EW51"/>